<dbReference type="Proteomes" id="UP001144323">
    <property type="component" value="Unassembled WGS sequence"/>
</dbReference>
<organism evidence="1 2">
    <name type="scientific">Methylocystis echinoides</name>
    <dbReference type="NCBI Taxonomy" id="29468"/>
    <lineage>
        <taxon>Bacteria</taxon>
        <taxon>Pseudomonadati</taxon>
        <taxon>Pseudomonadota</taxon>
        <taxon>Alphaproteobacteria</taxon>
        <taxon>Hyphomicrobiales</taxon>
        <taxon>Methylocystaceae</taxon>
        <taxon>Methylocystis</taxon>
    </lineage>
</organism>
<name>A0A9W6LSM4_9HYPH</name>
<reference evidence="1" key="1">
    <citation type="journal article" date="2023" name="Int. J. Syst. Evol. Microbiol.">
        <title>Methylocystis iwaonis sp. nov., a type II methane-oxidizing bacterium from surface soil of a rice paddy field in Japan, and emended description of the genus Methylocystis (ex Whittenbury et al. 1970) Bowman et al. 1993.</title>
        <authorList>
            <person name="Kaise H."/>
            <person name="Sawadogo J.B."/>
            <person name="Alam M.S."/>
            <person name="Ueno C."/>
            <person name="Dianou D."/>
            <person name="Shinjo R."/>
            <person name="Asakawa S."/>
        </authorList>
    </citation>
    <scope>NUCLEOTIDE SEQUENCE</scope>
    <source>
        <strain evidence="1">LMG27198</strain>
    </source>
</reference>
<proteinExistence type="predicted"/>
<dbReference type="RefSeq" id="WP_281803510.1">
    <property type="nucleotide sequence ID" value="NZ_BSEC01000001.1"/>
</dbReference>
<dbReference type="EMBL" id="BSEC01000001">
    <property type="protein sequence ID" value="GLI93606.1"/>
    <property type="molecule type" value="Genomic_DNA"/>
</dbReference>
<accession>A0A9W6LSM4</accession>
<keyword evidence="2" id="KW-1185">Reference proteome</keyword>
<evidence type="ECO:0000313" key="1">
    <source>
        <dbReference type="EMBL" id="GLI93606.1"/>
    </source>
</evidence>
<protein>
    <submittedName>
        <fullName evidence="1">Uncharacterized protein</fullName>
    </submittedName>
</protein>
<evidence type="ECO:0000313" key="2">
    <source>
        <dbReference type="Proteomes" id="UP001144323"/>
    </source>
</evidence>
<dbReference type="AlphaFoldDB" id="A0A9W6LSM4"/>
<comment type="caution">
    <text evidence="1">The sequence shown here is derived from an EMBL/GenBank/DDBJ whole genome shotgun (WGS) entry which is preliminary data.</text>
</comment>
<sequence length="84" mass="9334">MSAAPKPTLTIELDAEKAERLLDMLEVRANSIDRVLNPKRGKPPTGGVVDDFRHDAMFYRTIIDQIQAIRVANGWASPEDEEAA</sequence>
<gene>
    <name evidence="1" type="ORF">LMG27198_25980</name>
</gene>